<evidence type="ECO:0000313" key="1">
    <source>
        <dbReference type="EMBL" id="PHT85739.1"/>
    </source>
</evidence>
<dbReference type="EMBL" id="AYRZ02000003">
    <property type="protein sequence ID" value="PHT85739.1"/>
    <property type="molecule type" value="Genomic_DNA"/>
</dbReference>
<dbReference type="Proteomes" id="UP000222542">
    <property type="component" value="Unassembled WGS sequence"/>
</dbReference>
<reference evidence="1 2" key="1">
    <citation type="journal article" date="2014" name="Nat. Genet.">
        <title>Genome sequence of the hot pepper provides insights into the evolution of pungency in Capsicum species.</title>
        <authorList>
            <person name="Kim S."/>
            <person name="Park M."/>
            <person name="Yeom S.I."/>
            <person name="Kim Y.M."/>
            <person name="Lee J.M."/>
            <person name="Lee H.A."/>
            <person name="Seo E."/>
            <person name="Choi J."/>
            <person name="Cheong K."/>
            <person name="Kim K.T."/>
            <person name="Jung K."/>
            <person name="Lee G.W."/>
            <person name="Oh S.K."/>
            <person name="Bae C."/>
            <person name="Kim S.B."/>
            <person name="Lee H.Y."/>
            <person name="Kim S.Y."/>
            <person name="Kim M.S."/>
            <person name="Kang B.C."/>
            <person name="Jo Y.D."/>
            <person name="Yang H.B."/>
            <person name="Jeong H.J."/>
            <person name="Kang W.H."/>
            <person name="Kwon J.K."/>
            <person name="Shin C."/>
            <person name="Lim J.Y."/>
            <person name="Park J.H."/>
            <person name="Huh J.H."/>
            <person name="Kim J.S."/>
            <person name="Kim B.D."/>
            <person name="Cohen O."/>
            <person name="Paran I."/>
            <person name="Suh M.C."/>
            <person name="Lee S.B."/>
            <person name="Kim Y.K."/>
            <person name="Shin Y."/>
            <person name="Noh S.J."/>
            <person name="Park J."/>
            <person name="Seo Y.S."/>
            <person name="Kwon S.Y."/>
            <person name="Kim H.A."/>
            <person name="Park J.M."/>
            <person name="Kim H.J."/>
            <person name="Choi S.B."/>
            <person name="Bosland P.W."/>
            <person name="Reeves G."/>
            <person name="Jo S.H."/>
            <person name="Lee B.W."/>
            <person name="Cho H.T."/>
            <person name="Choi H.S."/>
            <person name="Lee M.S."/>
            <person name="Yu Y."/>
            <person name="Do Choi Y."/>
            <person name="Park B.S."/>
            <person name="van Deynze A."/>
            <person name="Ashrafi H."/>
            <person name="Hill T."/>
            <person name="Kim W.T."/>
            <person name="Pai H.S."/>
            <person name="Ahn H.K."/>
            <person name="Yeam I."/>
            <person name="Giovannoni J.J."/>
            <person name="Rose J.K."/>
            <person name="Sorensen I."/>
            <person name="Lee S.J."/>
            <person name="Kim R.W."/>
            <person name="Choi I.Y."/>
            <person name="Choi B.S."/>
            <person name="Lim J.S."/>
            <person name="Lee Y.H."/>
            <person name="Choi D."/>
        </authorList>
    </citation>
    <scope>NUCLEOTIDE SEQUENCE [LARGE SCALE GENOMIC DNA]</scope>
    <source>
        <strain evidence="2">cv. CM334</strain>
    </source>
</reference>
<accession>A0A2G2ZUT1</accession>
<dbReference type="CDD" id="cd09272">
    <property type="entry name" value="RNase_HI_RT_Ty1"/>
    <property type="match status" value="1"/>
</dbReference>
<evidence type="ECO:0000313" key="2">
    <source>
        <dbReference type="Proteomes" id="UP000222542"/>
    </source>
</evidence>
<comment type="caution">
    <text evidence="1">The sequence shown here is derived from an EMBL/GenBank/DDBJ whole genome shotgun (WGS) entry which is preliminary data.</text>
</comment>
<protein>
    <recommendedName>
        <fullName evidence="3">Copia protein</fullName>
    </recommendedName>
</protein>
<dbReference type="AlphaFoldDB" id="A0A2G2ZUT1"/>
<evidence type="ECO:0008006" key="3">
    <source>
        <dbReference type="Google" id="ProtNLM"/>
    </source>
</evidence>
<name>A0A2G2ZUT1_CAPAN</name>
<dbReference type="STRING" id="4072.A0A2G2ZUT1"/>
<organism evidence="1 2">
    <name type="scientific">Capsicum annuum</name>
    <name type="common">Capsicum pepper</name>
    <dbReference type="NCBI Taxonomy" id="4072"/>
    <lineage>
        <taxon>Eukaryota</taxon>
        <taxon>Viridiplantae</taxon>
        <taxon>Streptophyta</taxon>
        <taxon>Embryophyta</taxon>
        <taxon>Tracheophyta</taxon>
        <taxon>Spermatophyta</taxon>
        <taxon>Magnoliopsida</taxon>
        <taxon>eudicotyledons</taxon>
        <taxon>Gunneridae</taxon>
        <taxon>Pentapetalae</taxon>
        <taxon>asterids</taxon>
        <taxon>lamiids</taxon>
        <taxon>Solanales</taxon>
        <taxon>Solanaceae</taxon>
        <taxon>Solanoideae</taxon>
        <taxon>Capsiceae</taxon>
        <taxon>Capsicum</taxon>
    </lineage>
</organism>
<dbReference type="Gramene" id="PHT85739">
    <property type="protein sequence ID" value="PHT85739"/>
    <property type="gene ID" value="T459_07845"/>
</dbReference>
<proteinExistence type="predicted"/>
<sequence length="87" mass="9728">MPLSVALTVLCDNLGVTYIAENPVHHTKMKHLEVDLHFVRNQVRNGLVRVSHIHSTDQVVDPLTKPLSKLAFQRMLPNLGVVSSHLT</sequence>
<dbReference type="OMA" id="HIERECH"/>
<reference evidence="1 2" key="2">
    <citation type="journal article" date="2017" name="Genome Biol.">
        <title>New reference genome sequences of hot pepper reveal the massive evolution of plant disease-resistance genes by retroduplication.</title>
        <authorList>
            <person name="Kim S."/>
            <person name="Park J."/>
            <person name="Yeom S.I."/>
            <person name="Kim Y.M."/>
            <person name="Seo E."/>
            <person name="Kim K.T."/>
            <person name="Kim M.S."/>
            <person name="Lee J.M."/>
            <person name="Cheong K."/>
            <person name="Shin H.S."/>
            <person name="Kim S.B."/>
            <person name="Han K."/>
            <person name="Lee J."/>
            <person name="Park M."/>
            <person name="Lee H.A."/>
            <person name="Lee H.Y."/>
            <person name="Lee Y."/>
            <person name="Oh S."/>
            <person name="Lee J.H."/>
            <person name="Choi E."/>
            <person name="Choi E."/>
            <person name="Lee S.E."/>
            <person name="Jeon J."/>
            <person name="Kim H."/>
            <person name="Choi G."/>
            <person name="Song H."/>
            <person name="Lee J."/>
            <person name="Lee S.C."/>
            <person name="Kwon J.K."/>
            <person name="Lee H.Y."/>
            <person name="Koo N."/>
            <person name="Hong Y."/>
            <person name="Kim R.W."/>
            <person name="Kang W.H."/>
            <person name="Huh J.H."/>
            <person name="Kang B.C."/>
            <person name="Yang T.J."/>
            <person name="Lee Y.H."/>
            <person name="Bennetzen J.L."/>
            <person name="Choi D."/>
        </authorList>
    </citation>
    <scope>NUCLEOTIDE SEQUENCE [LARGE SCALE GENOMIC DNA]</scope>
    <source>
        <strain evidence="2">cv. CM334</strain>
    </source>
</reference>
<gene>
    <name evidence="1" type="ORF">T459_07845</name>
</gene>
<keyword evidence="2" id="KW-1185">Reference proteome</keyword>